<comment type="caution">
    <text evidence="2">The sequence shown here is derived from an EMBL/GenBank/DDBJ whole genome shotgun (WGS) entry which is preliminary data.</text>
</comment>
<dbReference type="RefSeq" id="WP_094407368.1">
    <property type="nucleotide sequence ID" value="NZ_BMJZ01000012.1"/>
</dbReference>
<accession>A0A255XVW7</accession>
<dbReference type="Gene3D" id="3.50.50.60">
    <property type="entry name" value="FAD/NAD(P)-binding domain"/>
    <property type="match status" value="1"/>
</dbReference>
<dbReference type="InterPro" id="IPR006905">
    <property type="entry name" value="Flavin_halogenase"/>
</dbReference>
<dbReference type="AlphaFoldDB" id="A0A255XVW7"/>
<keyword evidence="3" id="KW-1185">Reference proteome</keyword>
<dbReference type="PANTHER" id="PTHR43747:SF1">
    <property type="entry name" value="SLR1998 PROTEIN"/>
    <property type="match status" value="1"/>
</dbReference>
<evidence type="ECO:0000313" key="3">
    <source>
        <dbReference type="Proteomes" id="UP000216361"/>
    </source>
</evidence>
<gene>
    <name evidence="2" type="ORF">CHR90_02445</name>
</gene>
<dbReference type="Proteomes" id="UP000216361">
    <property type="component" value="Unassembled WGS sequence"/>
</dbReference>
<dbReference type="InterPro" id="IPR036188">
    <property type="entry name" value="FAD/NAD-bd_sf"/>
</dbReference>
<dbReference type="EMBL" id="NOXS01000024">
    <property type="protein sequence ID" value="OYQ21073.1"/>
    <property type="molecule type" value="Genomic_DNA"/>
</dbReference>
<dbReference type="SUPFAM" id="SSF51905">
    <property type="entry name" value="FAD/NAD(P)-binding domain"/>
    <property type="match status" value="1"/>
</dbReference>
<dbReference type="OrthoDB" id="9799983at2"/>
<name>A0A255XVW7_9PROT</name>
<evidence type="ECO:0000259" key="1">
    <source>
        <dbReference type="Pfam" id="PF01494"/>
    </source>
</evidence>
<dbReference type="PANTHER" id="PTHR43747">
    <property type="entry name" value="FAD-BINDING PROTEIN"/>
    <property type="match status" value="1"/>
</dbReference>
<proteinExistence type="predicted"/>
<dbReference type="Pfam" id="PF01494">
    <property type="entry name" value="FAD_binding_3"/>
    <property type="match status" value="1"/>
</dbReference>
<dbReference type="InterPro" id="IPR050816">
    <property type="entry name" value="Flavin-dep_Halogenase_NPB"/>
</dbReference>
<dbReference type="GO" id="GO:0004497">
    <property type="term" value="F:monooxygenase activity"/>
    <property type="evidence" value="ECO:0007669"/>
    <property type="project" value="InterPro"/>
</dbReference>
<dbReference type="GO" id="GO:0071949">
    <property type="term" value="F:FAD binding"/>
    <property type="evidence" value="ECO:0007669"/>
    <property type="project" value="InterPro"/>
</dbReference>
<dbReference type="Pfam" id="PF04820">
    <property type="entry name" value="Trp_halogenase"/>
    <property type="match status" value="1"/>
</dbReference>
<organism evidence="2 3">
    <name type="scientific">Elstera cyanobacteriorum</name>
    <dbReference type="NCBI Taxonomy" id="2022747"/>
    <lineage>
        <taxon>Bacteria</taxon>
        <taxon>Pseudomonadati</taxon>
        <taxon>Pseudomonadota</taxon>
        <taxon>Alphaproteobacteria</taxon>
        <taxon>Rhodospirillales</taxon>
        <taxon>Rhodospirillaceae</taxon>
        <taxon>Elstera</taxon>
    </lineage>
</organism>
<reference evidence="2 3" key="1">
    <citation type="submission" date="2017-07" db="EMBL/GenBank/DDBJ databases">
        <title>Elstera cyanobacteriorum sp. nov., a novel bacterium isolated from cyanobacterial aggregates in a eutrophic lake.</title>
        <authorList>
            <person name="Cai H."/>
        </authorList>
    </citation>
    <scope>NUCLEOTIDE SEQUENCE [LARGE SCALE GENOMIC DNA]</scope>
    <source>
        <strain evidence="2 3">TH019</strain>
    </source>
</reference>
<sequence>MTDRVDIAIVGAGPAGSAAALALRAHAPGLTVRLLDAGDAPRFRPGEVLPAAGAEMLRQLGVAAAVAPAAVPAPGLALLWGSDRVAERNALFAAQGGDWHLDRNRFDQLLAHAAAERGAKLDQKARVTTAQPLPGGGWRLSIAHRPPLDAGFTIWATGRRRGFLGAVGAKPQVSDRLAAHLAFYREETPGDHRFLLEATPEGWWYAAAPPRGGRTIGFLTDADLLRQSFRDSPDWAARLGKTTLIAAGLSQGATLLGTHTCSASSSVISPLTGPDWIAAGDAACTFEPLSSQGIAKALRSGCFAAYAALDCLDGKADTARARYETLVQGEFSHYRATLAQHYRAETRWPTAVFWHRRLAHSAFPADMRTAQPHLTLEGAR</sequence>
<dbReference type="Gene3D" id="3.30.9.100">
    <property type="match status" value="1"/>
</dbReference>
<dbReference type="InterPro" id="IPR002938">
    <property type="entry name" value="FAD-bd"/>
</dbReference>
<evidence type="ECO:0000313" key="2">
    <source>
        <dbReference type="EMBL" id="OYQ21073.1"/>
    </source>
</evidence>
<feature type="domain" description="FAD-binding" evidence="1">
    <location>
        <begin position="5"/>
        <end position="129"/>
    </location>
</feature>
<protein>
    <recommendedName>
        <fullName evidence="1">FAD-binding domain-containing protein</fullName>
    </recommendedName>
</protein>